<sequence length="74" mass="8316">MPDEKETCGLEIDENGNVRTTVETLLSAERGDYTCWFYPPTENVKIFAENFEDALRKCNKIAEDKPTGLSNVTG</sequence>
<organism evidence="1 2">
    <name type="scientific">Rhodopirellula maiorica SM1</name>
    <dbReference type="NCBI Taxonomy" id="1265738"/>
    <lineage>
        <taxon>Bacteria</taxon>
        <taxon>Pseudomonadati</taxon>
        <taxon>Planctomycetota</taxon>
        <taxon>Planctomycetia</taxon>
        <taxon>Pirellulales</taxon>
        <taxon>Pirellulaceae</taxon>
        <taxon>Novipirellula</taxon>
    </lineage>
</organism>
<name>M5RP94_9BACT</name>
<dbReference type="PATRIC" id="fig|1265738.3.peg.2051"/>
<dbReference type="EMBL" id="ANOG01000286">
    <property type="protein sequence ID" value="EMI21031.1"/>
    <property type="molecule type" value="Genomic_DNA"/>
</dbReference>
<evidence type="ECO:0000313" key="1">
    <source>
        <dbReference type="EMBL" id="EMI21031.1"/>
    </source>
</evidence>
<dbReference type="Proteomes" id="UP000011991">
    <property type="component" value="Unassembled WGS sequence"/>
</dbReference>
<accession>M5RP94</accession>
<dbReference type="RefSeq" id="WP_008694650.1">
    <property type="nucleotide sequence ID" value="NZ_ANOG01000286.1"/>
</dbReference>
<gene>
    <name evidence="1" type="ORF">RMSM_02048</name>
</gene>
<comment type="caution">
    <text evidence="1">The sequence shown here is derived from an EMBL/GenBank/DDBJ whole genome shotgun (WGS) entry which is preliminary data.</text>
</comment>
<dbReference type="AlphaFoldDB" id="M5RP94"/>
<reference evidence="1 2" key="1">
    <citation type="journal article" date="2013" name="Mar. Genomics">
        <title>Expression of sulfatases in Rhodopirellula baltica and the diversity of sulfatases in the genus Rhodopirellula.</title>
        <authorList>
            <person name="Wegner C.E."/>
            <person name="Richter-Heitmann T."/>
            <person name="Klindworth A."/>
            <person name="Klockow C."/>
            <person name="Richter M."/>
            <person name="Achstetter T."/>
            <person name="Glockner F.O."/>
            <person name="Harder J."/>
        </authorList>
    </citation>
    <scope>NUCLEOTIDE SEQUENCE [LARGE SCALE GENOMIC DNA]</scope>
    <source>
        <strain evidence="1 2">SM1</strain>
    </source>
</reference>
<proteinExistence type="predicted"/>
<protein>
    <submittedName>
        <fullName evidence="1">Uncharacterized protein</fullName>
    </submittedName>
</protein>
<keyword evidence="2" id="KW-1185">Reference proteome</keyword>
<evidence type="ECO:0000313" key="2">
    <source>
        <dbReference type="Proteomes" id="UP000011991"/>
    </source>
</evidence>